<accession>A0A2V0NUR4</accession>
<feature type="compositionally biased region" description="Low complexity" evidence="1">
    <location>
        <begin position="349"/>
        <end position="359"/>
    </location>
</feature>
<evidence type="ECO:0000256" key="1">
    <source>
        <dbReference type="SAM" id="MobiDB-lite"/>
    </source>
</evidence>
<reference evidence="4 5" key="1">
    <citation type="journal article" date="2018" name="Sci. Rep.">
        <title>Raphidocelis subcapitata (=Pseudokirchneriella subcapitata) provides an insight into genome evolution and environmental adaptations in the Sphaeropleales.</title>
        <authorList>
            <person name="Suzuki S."/>
            <person name="Yamaguchi H."/>
            <person name="Nakajima N."/>
            <person name="Kawachi M."/>
        </authorList>
    </citation>
    <scope>NUCLEOTIDE SEQUENCE [LARGE SCALE GENOMIC DNA]</scope>
    <source>
        <strain evidence="4 5">NIES-35</strain>
    </source>
</reference>
<name>A0A2V0NUR4_9CHLO</name>
<feature type="transmembrane region" description="Helical" evidence="2">
    <location>
        <begin position="496"/>
        <end position="517"/>
    </location>
</feature>
<dbReference type="AlphaFoldDB" id="A0A2V0NUR4"/>
<feature type="transmembrane region" description="Helical" evidence="2">
    <location>
        <begin position="548"/>
        <end position="570"/>
    </location>
</feature>
<feature type="region of interest" description="Disordered" evidence="1">
    <location>
        <begin position="579"/>
        <end position="605"/>
    </location>
</feature>
<evidence type="ECO:0000256" key="3">
    <source>
        <dbReference type="SAM" id="SignalP"/>
    </source>
</evidence>
<feature type="signal peptide" evidence="3">
    <location>
        <begin position="1"/>
        <end position="23"/>
    </location>
</feature>
<keyword evidence="2" id="KW-0472">Membrane</keyword>
<evidence type="ECO:0000256" key="2">
    <source>
        <dbReference type="SAM" id="Phobius"/>
    </source>
</evidence>
<dbReference type="Proteomes" id="UP000247498">
    <property type="component" value="Unassembled WGS sequence"/>
</dbReference>
<feature type="region of interest" description="Disordered" evidence="1">
    <location>
        <begin position="338"/>
        <end position="407"/>
    </location>
</feature>
<dbReference type="InParanoid" id="A0A2V0NUR4"/>
<organism evidence="4 5">
    <name type="scientific">Raphidocelis subcapitata</name>
    <dbReference type="NCBI Taxonomy" id="307507"/>
    <lineage>
        <taxon>Eukaryota</taxon>
        <taxon>Viridiplantae</taxon>
        <taxon>Chlorophyta</taxon>
        <taxon>core chlorophytes</taxon>
        <taxon>Chlorophyceae</taxon>
        <taxon>CS clade</taxon>
        <taxon>Sphaeropleales</taxon>
        <taxon>Selenastraceae</taxon>
        <taxon>Raphidocelis</taxon>
    </lineage>
</organism>
<feature type="region of interest" description="Disordered" evidence="1">
    <location>
        <begin position="198"/>
        <end position="307"/>
    </location>
</feature>
<evidence type="ECO:0000313" key="5">
    <source>
        <dbReference type="Proteomes" id="UP000247498"/>
    </source>
</evidence>
<evidence type="ECO:0008006" key="6">
    <source>
        <dbReference type="Google" id="ProtNLM"/>
    </source>
</evidence>
<feature type="transmembrane region" description="Helical" evidence="2">
    <location>
        <begin position="464"/>
        <end position="484"/>
    </location>
</feature>
<feature type="compositionally biased region" description="Pro residues" evidence="1">
    <location>
        <begin position="360"/>
        <end position="370"/>
    </location>
</feature>
<gene>
    <name evidence="4" type="ORF">Rsub_02187</name>
</gene>
<evidence type="ECO:0000313" key="4">
    <source>
        <dbReference type="EMBL" id="GBF89310.1"/>
    </source>
</evidence>
<feature type="compositionally biased region" description="Low complexity" evidence="1">
    <location>
        <begin position="236"/>
        <end position="258"/>
    </location>
</feature>
<keyword evidence="2" id="KW-1133">Transmembrane helix</keyword>
<dbReference type="EMBL" id="BDRX01000009">
    <property type="protein sequence ID" value="GBF89310.1"/>
    <property type="molecule type" value="Genomic_DNA"/>
</dbReference>
<feature type="transmembrane region" description="Helical" evidence="2">
    <location>
        <begin position="642"/>
        <end position="663"/>
    </location>
</feature>
<feature type="compositionally biased region" description="Low complexity" evidence="1">
    <location>
        <begin position="385"/>
        <end position="400"/>
    </location>
</feature>
<comment type="caution">
    <text evidence="4">The sequence shown here is derived from an EMBL/GenBank/DDBJ whole genome shotgun (WGS) entry which is preliminary data.</text>
</comment>
<feature type="transmembrane region" description="Helical" evidence="2">
    <location>
        <begin position="616"/>
        <end position="636"/>
    </location>
</feature>
<feature type="compositionally biased region" description="Pro residues" evidence="1">
    <location>
        <begin position="281"/>
        <end position="307"/>
    </location>
</feature>
<keyword evidence="3" id="KW-0732">Signal</keyword>
<keyword evidence="2" id="KW-0812">Transmembrane</keyword>
<sequence>MDRPFAFLPLLVLLLAGARPGRAFPVAWAARQQARGGACDAHPSRGYGRHPRAEFDPAISFTVLDGSGAPVTAVCPGATYSVQVTFPQPRLAMLTAEAGTLQRRAAFGRVAGAADPACDSRWLPLPGEPPSRQVSAVWALACTRRKGTAALAVTSARGAAGSLRQAVGTLRVGGEADCGGAAARCGGAEAVTGNDWAQAASDEEAQATAASGSDGGQGGSDEGAPGRRKGRAIPEAGNGAAGAAAASGDADGLGPSADQATVLGPIPPFQSGESYDDFDPSTPPLPPSPPSPPPPPPFAQPSAAPAPAPPAAVVVVAPAGGRTAAPSPMPQAVQIWSPAPFSAPPSPSSLPLQQVSPSPSALPSPLPQPLPASSTSFPPLSEPQAAVAANPAATLAPGTASATDRPQQPEFQLVQITTARPPATAKESAAADGTLGGAVDEAAAGAAKGRAPIGSPRAGPAVRAHGALMLAVFGGLLPAAAALRSPLLGAAGAGQGALLALAAAAAAAAVCVLPAAYASGASASTGAGAAWALGGSCGGPPSSCRAALAHAAVGWLAAAAALVQLAAAAARCCCPRGEPGPDGSGGRGACPDGSRKGGGAGSATRGTSLASGVRRWAELLAFAFGAAAGLLGAARAEPRPAWLAPAAALPLIWLLVAGALDGVRRQMVRTHRL</sequence>
<protein>
    <recommendedName>
        <fullName evidence="6">Pherophorin domain-containing protein</fullName>
    </recommendedName>
</protein>
<feature type="chain" id="PRO_5016097605" description="Pherophorin domain-containing protein" evidence="3">
    <location>
        <begin position="24"/>
        <end position="673"/>
    </location>
</feature>
<proteinExistence type="predicted"/>
<keyword evidence="5" id="KW-1185">Reference proteome</keyword>